<evidence type="ECO:0000313" key="5">
    <source>
        <dbReference type="EMBL" id="EAX92132.1"/>
    </source>
</evidence>
<dbReference type="SMART" id="SM00382">
    <property type="entry name" value="AAA"/>
    <property type="match status" value="1"/>
</dbReference>
<keyword evidence="3" id="KW-0812">Transmembrane</keyword>
<dbReference type="InterPro" id="IPR003439">
    <property type="entry name" value="ABC_transporter-like_ATP-bd"/>
</dbReference>
<dbReference type="SUPFAM" id="SSF52540">
    <property type="entry name" value="P-loop containing nucleoside triphosphate hydrolases"/>
    <property type="match status" value="1"/>
</dbReference>
<dbReference type="InterPro" id="IPR003593">
    <property type="entry name" value="AAA+_ATPase"/>
</dbReference>
<dbReference type="PROSITE" id="PS00211">
    <property type="entry name" value="ABC_TRANSPORTER_1"/>
    <property type="match status" value="1"/>
</dbReference>
<dbReference type="VEuPathDB" id="TrichDB:TVAG_419370"/>
<sequence>MLEDIDSHEQEEIEPSKGMSQKLFYKKFLRLLLTMKFKTVSFYLLQVISIVLVFLCIVLYYALIKKEIEEDNSDTTYDYPSYNIGEQTKFCQFDYEPIDYSQPFLENVTMGFYPNNSITQEMYDNLGSTSQNSTFYMYNDTEDYKKFLDRASRAYYSVEFNGPHNIKASAGMKTTSYDAMIYTSGQYLFKLLFERTNVSFSFQSCSISTNSDTFANSDFLAFIILINIAFSFIFIQSIYQFYELRSSKILFLLNVSGASEFVTYMAFFTIDFCLIIFYAIITTISVYVGGLNSNIGFIFVSILIDLLCTYGLTIFIAIILVNEKIIKYFILIDVLAGAVYYAIAMVELYNIKPFTLFLEIVQFVPQGFIVVLIDNMIFAQEKSLKLGFDNWETVYHMIPTKRSFYICLGMMFAFYFLFWFFNLMLPRPAGTPPIGFRNLFSCGHWGKIFRCGKSARIVHDESEHFISVENIDKRYGFSTHALKNVSFNIDEGEIIILIGPNGCGKSTLLNSMTGSIDCNSGKLRLFGEVAGGGFSDLQQFLGICFQENIFFEKMSVRNQLTFFAQIRGLEGDKLTETVDHFIDIFGLSECEDSFATVLSGGQKRKLCIAMAFIGKPAFVILDEPTAGIDVTTRQLIWKAISSMNITSLVSSHSLEEAESVSSRLFVMRSGELVFDGPSNELRRKYHCGYRLAPMYNFQGDTQEMNDRILEFCKKEIEDVIKFQLYLRC</sequence>
<name>A2FSI2_TRIV3</name>
<dbReference type="STRING" id="5722.A2FSI2"/>
<dbReference type="KEGG" id="tva:4749841"/>
<feature type="transmembrane region" description="Helical" evidence="3">
    <location>
        <begin position="262"/>
        <end position="288"/>
    </location>
</feature>
<evidence type="ECO:0000313" key="6">
    <source>
        <dbReference type="Proteomes" id="UP000001542"/>
    </source>
</evidence>
<dbReference type="Gene3D" id="3.40.50.300">
    <property type="entry name" value="P-loop containing nucleotide triphosphate hydrolases"/>
    <property type="match status" value="1"/>
</dbReference>
<dbReference type="AlphaFoldDB" id="A2FSI2"/>
<evidence type="ECO:0000256" key="2">
    <source>
        <dbReference type="ARBA" id="ARBA00022840"/>
    </source>
</evidence>
<dbReference type="GO" id="GO:0042626">
    <property type="term" value="F:ATPase-coupled transmembrane transporter activity"/>
    <property type="evidence" value="ECO:0000318"/>
    <property type="project" value="GO_Central"/>
</dbReference>
<organism evidence="5 6">
    <name type="scientific">Trichomonas vaginalis (strain ATCC PRA-98 / G3)</name>
    <dbReference type="NCBI Taxonomy" id="412133"/>
    <lineage>
        <taxon>Eukaryota</taxon>
        <taxon>Metamonada</taxon>
        <taxon>Parabasalia</taxon>
        <taxon>Trichomonadida</taxon>
        <taxon>Trichomonadidae</taxon>
        <taxon>Trichomonas</taxon>
    </lineage>
</organism>
<dbReference type="GO" id="GO:0005319">
    <property type="term" value="F:lipid transporter activity"/>
    <property type="evidence" value="ECO:0000318"/>
    <property type="project" value="GO_Central"/>
</dbReference>
<keyword evidence="2" id="KW-0067">ATP-binding</keyword>
<protein>
    <submittedName>
        <fullName evidence="5">ABC transporter family protein</fullName>
    </submittedName>
</protein>
<keyword evidence="3" id="KW-0472">Membrane</keyword>
<reference evidence="5" key="1">
    <citation type="submission" date="2006-10" db="EMBL/GenBank/DDBJ databases">
        <authorList>
            <person name="Amadeo P."/>
            <person name="Zhao Q."/>
            <person name="Wortman J."/>
            <person name="Fraser-Liggett C."/>
            <person name="Carlton J."/>
        </authorList>
    </citation>
    <scope>NUCLEOTIDE SEQUENCE</scope>
    <source>
        <strain evidence="5">G3</strain>
    </source>
</reference>
<proteinExistence type="predicted"/>
<dbReference type="GO" id="GO:0016887">
    <property type="term" value="F:ATP hydrolysis activity"/>
    <property type="evidence" value="ECO:0007669"/>
    <property type="project" value="InterPro"/>
</dbReference>
<dbReference type="InterPro" id="IPR017871">
    <property type="entry name" value="ABC_transporter-like_CS"/>
</dbReference>
<dbReference type="PROSITE" id="PS50893">
    <property type="entry name" value="ABC_TRANSPORTER_2"/>
    <property type="match status" value="1"/>
</dbReference>
<evidence type="ECO:0000256" key="3">
    <source>
        <dbReference type="SAM" id="Phobius"/>
    </source>
</evidence>
<dbReference type="EMBL" id="DS113987">
    <property type="protein sequence ID" value="EAX92132.1"/>
    <property type="molecule type" value="Genomic_DNA"/>
</dbReference>
<dbReference type="PANTHER" id="PTHR43582">
    <property type="entry name" value="LINEARMYCIN RESISTANCE ATP-BINDING PROTEIN LNRL"/>
    <property type="match status" value="1"/>
</dbReference>
<feature type="domain" description="ABC transporter" evidence="4">
    <location>
        <begin position="466"/>
        <end position="694"/>
    </location>
</feature>
<keyword evidence="6" id="KW-1185">Reference proteome</keyword>
<dbReference type="eggNOG" id="KOG0059">
    <property type="taxonomic scope" value="Eukaryota"/>
</dbReference>
<reference evidence="5" key="2">
    <citation type="journal article" date="2007" name="Science">
        <title>Draft genome sequence of the sexually transmitted pathogen Trichomonas vaginalis.</title>
        <authorList>
            <person name="Carlton J.M."/>
            <person name="Hirt R.P."/>
            <person name="Silva J.C."/>
            <person name="Delcher A.L."/>
            <person name="Schatz M."/>
            <person name="Zhao Q."/>
            <person name="Wortman J.R."/>
            <person name="Bidwell S.L."/>
            <person name="Alsmark U.C.M."/>
            <person name="Besteiro S."/>
            <person name="Sicheritz-Ponten T."/>
            <person name="Noel C.J."/>
            <person name="Dacks J.B."/>
            <person name="Foster P.G."/>
            <person name="Simillion C."/>
            <person name="Van de Peer Y."/>
            <person name="Miranda-Saavedra D."/>
            <person name="Barton G.J."/>
            <person name="Westrop G.D."/>
            <person name="Mueller S."/>
            <person name="Dessi D."/>
            <person name="Fiori P.L."/>
            <person name="Ren Q."/>
            <person name="Paulsen I."/>
            <person name="Zhang H."/>
            <person name="Bastida-Corcuera F.D."/>
            <person name="Simoes-Barbosa A."/>
            <person name="Brown M.T."/>
            <person name="Hayes R.D."/>
            <person name="Mukherjee M."/>
            <person name="Okumura C.Y."/>
            <person name="Schneider R."/>
            <person name="Smith A.J."/>
            <person name="Vanacova S."/>
            <person name="Villalvazo M."/>
            <person name="Haas B.J."/>
            <person name="Pertea M."/>
            <person name="Feldblyum T.V."/>
            <person name="Utterback T.R."/>
            <person name="Shu C.L."/>
            <person name="Osoegawa K."/>
            <person name="de Jong P.J."/>
            <person name="Hrdy I."/>
            <person name="Horvathova L."/>
            <person name="Zubacova Z."/>
            <person name="Dolezal P."/>
            <person name="Malik S.B."/>
            <person name="Logsdon J.M. Jr."/>
            <person name="Henze K."/>
            <person name="Gupta A."/>
            <person name="Wang C.C."/>
            <person name="Dunne R.L."/>
            <person name="Upcroft J.A."/>
            <person name="Upcroft P."/>
            <person name="White O."/>
            <person name="Salzberg S.L."/>
            <person name="Tang P."/>
            <person name="Chiu C.-H."/>
            <person name="Lee Y.-S."/>
            <person name="Embley T.M."/>
            <person name="Coombs G.H."/>
            <person name="Mottram J.C."/>
            <person name="Tachezy J."/>
            <person name="Fraser-Liggett C.M."/>
            <person name="Johnson P.J."/>
        </authorList>
    </citation>
    <scope>NUCLEOTIDE SEQUENCE [LARGE SCALE GENOMIC DNA]</scope>
    <source>
        <strain evidence="5">G3</strain>
    </source>
</reference>
<dbReference type="GO" id="GO:0005524">
    <property type="term" value="F:ATP binding"/>
    <property type="evidence" value="ECO:0007669"/>
    <property type="project" value="UniProtKB-KW"/>
</dbReference>
<feature type="transmembrane region" description="Helical" evidence="3">
    <location>
        <begin position="295"/>
        <end position="319"/>
    </location>
</feature>
<dbReference type="VEuPathDB" id="TrichDB:TVAGG3_0315450"/>
<dbReference type="InterPro" id="IPR027417">
    <property type="entry name" value="P-loop_NTPase"/>
</dbReference>
<feature type="transmembrane region" description="Helical" evidence="3">
    <location>
        <begin position="219"/>
        <end position="242"/>
    </location>
</feature>
<keyword evidence="1" id="KW-0547">Nucleotide-binding</keyword>
<dbReference type="Pfam" id="PF00005">
    <property type="entry name" value="ABC_tran"/>
    <property type="match status" value="1"/>
</dbReference>
<keyword evidence="3" id="KW-1133">Transmembrane helix</keyword>
<dbReference type="OrthoDB" id="66620at2759"/>
<evidence type="ECO:0000256" key="1">
    <source>
        <dbReference type="ARBA" id="ARBA00022741"/>
    </source>
</evidence>
<feature type="transmembrane region" description="Helical" evidence="3">
    <location>
        <begin position="325"/>
        <end position="344"/>
    </location>
</feature>
<dbReference type="PANTHER" id="PTHR43582:SF2">
    <property type="entry name" value="LINEARMYCIN RESISTANCE ATP-BINDING PROTEIN LNRL"/>
    <property type="match status" value="1"/>
</dbReference>
<dbReference type="Proteomes" id="UP000001542">
    <property type="component" value="Unassembled WGS sequence"/>
</dbReference>
<feature type="transmembrane region" description="Helical" evidence="3">
    <location>
        <begin position="403"/>
        <end position="421"/>
    </location>
</feature>
<dbReference type="InParanoid" id="A2FSI2"/>
<gene>
    <name evidence="5" type="ORF">TVAG_419370</name>
</gene>
<evidence type="ECO:0000259" key="4">
    <source>
        <dbReference type="PROSITE" id="PS50893"/>
    </source>
</evidence>
<accession>A2FSI2</accession>
<dbReference type="RefSeq" id="XP_001305062.1">
    <property type="nucleotide sequence ID" value="XM_001305061.1"/>
</dbReference>
<dbReference type="FunFam" id="3.40.50.300:FF:001873">
    <property type="entry name" value="ABC transporter family protein"/>
    <property type="match status" value="1"/>
</dbReference>
<dbReference type="GO" id="GO:0006869">
    <property type="term" value="P:lipid transport"/>
    <property type="evidence" value="ECO:0000318"/>
    <property type="project" value="GO_Central"/>
</dbReference>
<feature type="transmembrane region" description="Helical" evidence="3">
    <location>
        <begin position="40"/>
        <end position="63"/>
    </location>
</feature>